<organism evidence="1 2">
    <name type="scientific">Providencia stuartii</name>
    <dbReference type="NCBI Taxonomy" id="588"/>
    <lineage>
        <taxon>Bacteria</taxon>
        <taxon>Pseudomonadati</taxon>
        <taxon>Pseudomonadota</taxon>
        <taxon>Gammaproteobacteria</taxon>
        <taxon>Enterobacterales</taxon>
        <taxon>Morganellaceae</taxon>
        <taxon>Providencia</taxon>
    </lineage>
</organism>
<reference evidence="1 2" key="1">
    <citation type="submission" date="2016-03" db="EMBL/GenBank/DDBJ databases">
        <title>Genome sequence of Providencia stuartii strain, isolated from the salivary glands of larval Lucilia sericata.</title>
        <authorList>
            <person name="Yuan Y."/>
            <person name="Zhang Y."/>
            <person name="Fu S."/>
            <person name="Crippen T.L."/>
            <person name="Visi D."/>
            <person name="Benbow M.E."/>
            <person name="Allen M."/>
            <person name="Tomberlin J.K."/>
            <person name="Sze S.-H."/>
            <person name="Tarone A.M."/>
        </authorList>
    </citation>
    <scope>NUCLEOTIDE SEQUENCE [LARGE SCALE GENOMIC DNA]</scope>
    <source>
        <strain evidence="1 2">Crippen</strain>
    </source>
</reference>
<sequence>MEIKLHANATTTPRVRRYLQQSDKSDRELAKELGISVSTVRRWRVRQDVEDQKSTPKNTHKVMRQEQVNLALWLRTHFILPLDELIICINEGMGQTISRASLGRLLKKGEMVHMNVLGSRVLKGKKAIQRGEQCGKLRLYYRRLNLLPQDGGQLHVLWLEEQVSGFSCVDVFQGISAQLVVNWLKEVQTRLPDDIQCLETENRSLFLESVFDEHPLQQWCAEQEITLSYFDVEHEASLRLDIPLSALLPAINGLSLTEFLPIVVQMYNQHWEQKKLGSLTPYEFWRQNSAK</sequence>
<proteinExistence type="predicted"/>
<dbReference type="Proteomes" id="UP000179588">
    <property type="component" value="Unassembled WGS sequence"/>
</dbReference>
<dbReference type="EMBL" id="LVIE01000002">
    <property type="protein sequence ID" value="OHT25744.1"/>
    <property type="molecule type" value="Genomic_DNA"/>
</dbReference>
<dbReference type="OrthoDB" id="9803878at2"/>
<gene>
    <name evidence="1" type="ORF">A3Q29_12135</name>
</gene>
<dbReference type="AlphaFoldDB" id="A0A1S1HTR4"/>
<dbReference type="CDD" id="cd00093">
    <property type="entry name" value="HTH_XRE"/>
    <property type="match status" value="1"/>
</dbReference>
<comment type="caution">
    <text evidence="1">The sequence shown here is derived from an EMBL/GenBank/DDBJ whole genome shotgun (WGS) entry which is preliminary data.</text>
</comment>
<dbReference type="InterPro" id="IPR001387">
    <property type="entry name" value="Cro/C1-type_HTH"/>
</dbReference>
<accession>A0A1S1HTR4</accession>
<dbReference type="SUPFAM" id="SSF53098">
    <property type="entry name" value="Ribonuclease H-like"/>
    <property type="match status" value="1"/>
</dbReference>
<keyword evidence="2" id="KW-1185">Reference proteome</keyword>
<dbReference type="RefSeq" id="WP_070925159.1">
    <property type="nucleotide sequence ID" value="NZ_VAUE01000001.1"/>
</dbReference>
<protein>
    <submittedName>
        <fullName evidence="1">Uncharacterized protein</fullName>
    </submittedName>
</protein>
<evidence type="ECO:0000313" key="1">
    <source>
        <dbReference type="EMBL" id="OHT25744.1"/>
    </source>
</evidence>
<evidence type="ECO:0000313" key="2">
    <source>
        <dbReference type="Proteomes" id="UP000179588"/>
    </source>
</evidence>
<name>A0A1S1HTR4_PROST</name>
<dbReference type="InterPro" id="IPR012337">
    <property type="entry name" value="RNaseH-like_sf"/>
</dbReference>